<dbReference type="PROSITE" id="PS50932">
    <property type="entry name" value="HTH_LACI_2"/>
    <property type="match status" value="1"/>
</dbReference>
<dbReference type="InterPro" id="IPR028082">
    <property type="entry name" value="Peripla_BP_I"/>
</dbReference>
<dbReference type="CDD" id="cd01392">
    <property type="entry name" value="HTH_LacI"/>
    <property type="match status" value="1"/>
</dbReference>
<organism evidence="5 6">
    <name type="scientific">Arthrobacter halodurans</name>
    <dbReference type="NCBI Taxonomy" id="516699"/>
    <lineage>
        <taxon>Bacteria</taxon>
        <taxon>Bacillati</taxon>
        <taxon>Actinomycetota</taxon>
        <taxon>Actinomycetes</taxon>
        <taxon>Micrococcales</taxon>
        <taxon>Micrococcaceae</taxon>
        <taxon>Arthrobacter</taxon>
    </lineage>
</organism>
<evidence type="ECO:0000256" key="1">
    <source>
        <dbReference type="ARBA" id="ARBA00023015"/>
    </source>
</evidence>
<dbReference type="Pfam" id="PF00356">
    <property type="entry name" value="LacI"/>
    <property type="match status" value="1"/>
</dbReference>
<dbReference type="Pfam" id="PF13377">
    <property type="entry name" value="Peripla_BP_3"/>
    <property type="match status" value="1"/>
</dbReference>
<keyword evidence="2 5" id="KW-0238">DNA-binding</keyword>
<sequence>MAKATLVSLANALGVSRQTISNAINAPERVKPETLARVQRAIAEAGYRPSAAARQLRTRRSMNLGIRMIPGADGINGSIYDRFLHSLAEAAQERGYRLTLFYAASDADEIEQYDQLLDVADLDGFVLTGTHRDDERTAWLLERGVPFAAFGRPWSDDGDPFASAHAWVDVDGGAGTEEATRALMAQGHRRIGFLGWPTGSGVGDDRRAGWRRGLSHGPLADDASRAAAGELDIQTEDGVARGADGAARLVGAGATAVVCASDSLALGALAALRSLPPGTPPPAVVGFDDTPVAAAIGLSSVAQPIESVARQIIAVLTHGLGGRDDGTTPEPPRHVLLPAAFVERTPHALGAVPAAPSP</sequence>
<dbReference type="Proteomes" id="UP001575652">
    <property type="component" value="Unassembled WGS sequence"/>
</dbReference>
<evidence type="ECO:0000313" key="5">
    <source>
        <dbReference type="EMBL" id="MFB0834682.1"/>
    </source>
</evidence>
<proteinExistence type="predicted"/>
<dbReference type="EMBL" id="JBHDLJ010000005">
    <property type="protein sequence ID" value="MFB0834682.1"/>
    <property type="molecule type" value="Genomic_DNA"/>
</dbReference>
<evidence type="ECO:0000259" key="4">
    <source>
        <dbReference type="PROSITE" id="PS50932"/>
    </source>
</evidence>
<evidence type="ECO:0000256" key="3">
    <source>
        <dbReference type="ARBA" id="ARBA00023163"/>
    </source>
</evidence>
<name>A0ABV4UR09_9MICC</name>
<dbReference type="GO" id="GO:0003677">
    <property type="term" value="F:DNA binding"/>
    <property type="evidence" value="ECO:0007669"/>
    <property type="project" value="UniProtKB-KW"/>
</dbReference>
<dbReference type="Gene3D" id="3.40.50.2300">
    <property type="match status" value="2"/>
</dbReference>
<evidence type="ECO:0000256" key="2">
    <source>
        <dbReference type="ARBA" id="ARBA00023125"/>
    </source>
</evidence>
<dbReference type="Gene3D" id="1.10.260.40">
    <property type="entry name" value="lambda repressor-like DNA-binding domains"/>
    <property type="match status" value="1"/>
</dbReference>
<dbReference type="SMART" id="SM00354">
    <property type="entry name" value="HTH_LACI"/>
    <property type="match status" value="1"/>
</dbReference>
<reference evidence="5 6" key="1">
    <citation type="submission" date="2024-09" db="EMBL/GenBank/DDBJ databases">
        <authorList>
            <person name="Salinas-Garcia M.A."/>
            <person name="Prieme A."/>
        </authorList>
    </citation>
    <scope>NUCLEOTIDE SEQUENCE [LARGE SCALE GENOMIC DNA]</scope>
    <source>
        <strain evidence="5 6">DSM 21081</strain>
    </source>
</reference>
<comment type="caution">
    <text evidence="5">The sequence shown here is derived from an EMBL/GenBank/DDBJ whole genome shotgun (WGS) entry which is preliminary data.</text>
</comment>
<gene>
    <name evidence="5" type="ORF">ACETWP_08790</name>
</gene>
<accession>A0ABV4UR09</accession>
<evidence type="ECO:0000313" key="6">
    <source>
        <dbReference type="Proteomes" id="UP001575652"/>
    </source>
</evidence>
<dbReference type="SUPFAM" id="SSF53822">
    <property type="entry name" value="Periplasmic binding protein-like I"/>
    <property type="match status" value="1"/>
</dbReference>
<feature type="domain" description="HTH lacI-type" evidence="4">
    <location>
        <begin position="4"/>
        <end position="58"/>
    </location>
</feature>
<keyword evidence="1" id="KW-0805">Transcription regulation</keyword>
<dbReference type="InterPro" id="IPR046335">
    <property type="entry name" value="LacI/GalR-like_sensor"/>
</dbReference>
<keyword evidence="6" id="KW-1185">Reference proteome</keyword>
<keyword evidence="3" id="KW-0804">Transcription</keyword>
<dbReference type="RefSeq" id="WP_373971851.1">
    <property type="nucleotide sequence ID" value="NZ_JBHDLJ010000005.1"/>
</dbReference>
<dbReference type="PANTHER" id="PTHR30146">
    <property type="entry name" value="LACI-RELATED TRANSCRIPTIONAL REPRESSOR"/>
    <property type="match status" value="1"/>
</dbReference>
<protein>
    <submittedName>
        <fullName evidence="5">LacI family DNA-binding transcriptional regulator</fullName>
    </submittedName>
</protein>
<dbReference type="PANTHER" id="PTHR30146:SF109">
    <property type="entry name" value="HTH-TYPE TRANSCRIPTIONAL REGULATOR GALS"/>
    <property type="match status" value="1"/>
</dbReference>
<dbReference type="InterPro" id="IPR010982">
    <property type="entry name" value="Lambda_DNA-bd_dom_sf"/>
</dbReference>
<dbReference type="SUPFAM" id="SSF47413">
    <property type="entry name" value="lambda repressor-like DNA-binding domains"/>
    <property type="match status" value="1"/>
</dbReference>
<dbReference type="InterPro" id="IPR000843">
    <property type="entry name" value="HTH_LacI"/>
</dbReference>